<dbReference type="CDD" id="cd15571">
    <property type="entry name" value="ePHD"/>
    <property type="match status" value="1"/>
</dbReference>
<evidence type="ECO:0000259" key="20">
    <source>
        <dbReference type="PROSITE" id="PS51184"/>
    </source>
</evidence>
<dbReference type="InterPro" id="IPR040477">
    <property type="entry name" value="KDM4-like_Tudor"/>
</dbReference>
<feature type="compositionally biased region" description="Low complexity" evidence="18">
    <location>
        <begin position="1762"/>
        <end position="1773"/>
    </location>
</feature>
<dbReference type="InterPro" id="IPR003349">
    <property type="entry name" value="JmjN"/>
</dbReference>
<feature type="domain" description="JmjN" evidence="19">
    <location>
        <begin position="30"/>
        <end position="72"/>
    </location>
</feature>
<feature type="region of interest" description="Disordered" evidence="18">
    <location>
        <begin position="733"/>
        <end position="766"/>
    </location>
</feature>
<keyword evidence="15" id="KW-0539">Nucleus</keyword>
<dbReference type="PROSITE" id="PS51805">
    <property type="entry name" value="EPHD"/>
    <property type="match status" value="1"/>
</dbReference>
<feature type="compositionally biased region" description="Polar residues" evidence="18">
    <location>
        <begin position="1373"/>
        <end position="1384"/>
    </location>
</feature>
<dbReference type="InterPro" id="IPR019787">
    <property type="entry name" value="Znf_PHD-finger"/>
</dbReference>
<feature type="compositionally biased region" description="Low complexity" evidence="18">
    <location>
        <begin position="410"/>
        <end position="425"/>
    </location>
</feature>
<dbReference type="CDD" id="cd15493">
    <property type="entry name" value="PHD_JMJD2"/>
    <property type="match status" value="1"/>
</dbReference>
<evidence type="ECO:0000256" key="8">
    <source>
        <dbReference type="ARBA" id="ARBA00022833"/>
    </source>
</evidence>
<feature type="compositionally biased region" description="Low complexity" evidence="18">
    <location>
        <begin position="1516"/>
        <end position="1529"/>
    </location>
</feature>
<protein>
    <recommendedName>
        <fullName evidence="4">[histone H3]-trimethyl-L-lysine(9) demethylase</fullName>
        <ecNumber evidence="4">1.14.11.66</ecNumber>
    </recommendedName>
</protein>
<feature type="compositionally biased region" description="Acidic residues" evidence="18">
    <location>
        <begin position="2353"/>
        <end position="2362"/>
    </location>
</feature>
<name>A0A7R9EPW6_9NEOP</name>
<dbReference type="PANTHER" id="PTHR10694:SF129">
    <property type="entry name" value="LYSINE-SPECIFIC DEMETHYLASE 4B-RELATED"/>
    <property type="match status" value="1"/>
</dbReference>
<dbReference type="GO" id="GO:0008270">
    <property type="term" value="F:zinc ion binding"/>
    <property type="evidence" value="ECO:0007669"/>
    <property type="project" value="UniProtKB-KW"/>
</dbReference>
<keyword evidence="11" id="KW-0560">Oxidoreductase</keyword>
<feature type="region of interest" description="Disordered" evidence="18">
    <location>
        <begin position="485"/>
        <end position="509"/>
    </location>
</feature>
<evidence type="ECO:0000256" key="4">
    <source>
        <dbReference type="ARBA" id="ARBA00012900"/>
    </source>
</evidence>
<comment type="function">
    <text evidence="17">Probable histone demethylase that specifically demethylates 'Lys-9' and 'Lys-36' residues of histone H3, thereby playing a central role in histone code. Demethylation of Lys residue generates formaldehyde and succinate.</text>
</comment>
<evidence type="ECO:0000256" key="11">
    <source>
        <dbReference type="ARBA" id="ARBA00023002"/>
    </source>
</evidence>
<dbReference type="GO" id="GO:0000785">
    <property type="term" value="C:chromatin"/>
    <property type="evidence" value="ECO:0007669"/>
    <property type="project" value="TreeGrafter"/>
</dbReference>
<evidence type="ECO:0000256" key="16">
    <source>
        <dbReference type="ARBA" id="ARBA00049349"/>
    </source>
</evidence>
<dbReference type="Pfam" id="PF18104">
    <property type="entry name" value="Tudor_2"/>
    <property type="match status" value="2"/>
</dbReference>
<feature type="compositionally biased region" description="Polar residues" evidence="18">
    <location>
        <begin position="741"/>
        <end position="766"/>
    </location>
</feature>
<feature type="compositionally biased region" description="Basic and acidic residues" evidence="18">
    <location>
        <begin position="493"/>
        <end position="503"/>
    </location>
</feature>
<dbReference type="PROSITE" id="PS51183">
    <property type="entry name" value="JMJN"/>
    <property type="match status" value="1"/>
</dbReference>
<dbReference type="Pfam" id="PF13831">
    <property type="entry name" value="PHD_2"/>
    <property type="match status" value="1"/>
</dbReference>
<dbReference type="GO" id="GO:0005634">
    <property type="term" value="C:nucleus"/>
    <property type="evidence" value="ECO:0007669"/>
    <property type="project" value="UniProtKB-SubCell"/>
</dbReference>
<dbReference type="EMBL" id="OD564621">
    <property type="protein sequence ID" value="CAD7439207.1"/>
    <property type="molecule type" value="Genomic_DNA"/>
</dbReference>
<feature type="compositionally biased region" description="Polar residues" evidence="18">
    <location>
        <begin position="1679"/>
        <end position="1700"/>
    </location>
</feature>
<evidence type="ECO:0000256" key="12">
    <source>
        <dbReference type="ARBA" id="ARBA00023004"/>
    </source>
</evidence>
<evidence type="ECO:0000256" key="5">
    <source>
        <dbReference type="ARBA" id="ARBA00022723"/>
    </source>
</evidence>
<dbReference type="GO" id="GO:0010468">
    <property type="term" value="P:regulation of gene expression"/>
    <property type="evidence" value="ECO:0007669"/>
    <property type="project" value="TreeGrafter"/>
</dbReference>
<comment type="similarity">
    <text evidence="3">Belongs to the JHDM3 histone demethylase family.</text>
</comment>
<keyword evidence="9" id="KW-0156">Chromatin regulator</keyword>
<evidence type="ECO:0000256" key="9">
    <source>
        <dbReference type="ARBA" id="ARBA00022853"/>
    </source>
</evidence>
<feature type="region of interest" description="Disordered" evidence="18">
    <location>
        <begin position="1808"/>
        <end position="1881"/>
    </location>
</feature>
<accession>A0A7R9EPW6</accession>
<dbReference type="SUPFAM" id="SSF51197">
    <property type="entry name" value="Clavaminate synthase-like"/>
    <property type="match status" value="1"/>
</dbReference>
<evidence type="ECO:0000256" key="15">
    <source>
        <dbReference type="ARBA" id="ARBA00023242"/>
    </source>
</evidence>
<dbReference type="CDD" id="cd20391">
    <property type="entry name" value="Tudor_JMJD2_rpt1"/>
    <property type="match status" value="1"/>
</dbReference>
<dbReference type="InterPro" id="IPR013083">
    <property type="entry name" value="Znf_RING/FYVE/PHD"/>
</dbReference>
<dbReference type="SMART" id="SM00249">
    <property type="entry name" value="PHD"/>
    <property type="match status" value="2"/>
</dbReference>
<dbReference type="InterPro" id="IPR001965">
    <property type="entry name" value="Znf_PHD"/>
</dbReference>
<comment type="cofactor">
    <cofactor evidence="1">
        <name>Fe(2+)</name>
        <dbReference type="ChEBI" id="CHEBI:29033"/>
    </cofactor>
</comment>
<feature type="region of interest" description="Disordered" evidence="18">
    <location>
        <begin position="2313"/>
        <end position="2362"/>
    </location>
</feature>
<dbReference type="InterPro" id="IPR003347">
    <property type="entry name" value="JmjC_dom"/>
</dbReference>
<keyword evidence="8" id="KW-0862">Zinc</keyword>
<feature type="region of interest" description="Disordered" evidence="18">
    <location>
        <begin position="1672"/>
        <end position="1708"/>
    </location>
</feature>
<keyword evidence="13" id="KW-0805">Transcription regulation</keyword>
<evidence type="ECO:0000313" key="22">
    <source>
        <dbReference type="EMBL" id="CAD7439207.1"/>
    </source>
</evidence>
<dbReference type="PROSITE" id="PS51184">
    <property type="entry name" value="JMJC"/>
    <property type="match status" value="1"/>
</dbReference>
<dbReference type="FunFam" id="2.60.120.650:FF:000048">
    <property type="entry name" value="Lysine-specific demethylase 4A"/>
    <property type="match status" value="1"/>
</dbReference>
<dbReference type="CDD" id="cd20392">
    <property type="entry name" value="Tudor_JMJD2_rpt2"/>
    <property type="match status" value="1"/>
</dbReference>
<organism evidence="22">
    <name type="scientific">Timema bartmani</name>
    <dbReference type="NCBI Taxonomy" id="61472"/>
    <lineage>
        <taxon>Eukaryota</taxon>
        <taxon>Metazoa</taxon>
        <taxon>Ecdysozoa</taxon>
        <taxon>Arthropoda</taxon>
        <taxon>Hexapoda</taxon>
        <taxon>Insecta</taxon>
        <taxon>Pterygota</taxon>
        <taxon>Neoptera</taxon>
        <taxon>Polyneoptera</taxon>
        <taxon>Phasmatodea</taxon>
        <taxon>Timematodea</taxon>
        <taxon>Timematoidea</taxon>
        <taxon>Timematidae</taxon>
        <taxon>Timema</taxon>
    </lineage>
</organism>
<dbReference type="InterPro" id="IPR011011">
    <property type="entry name" value="Znf_FYVE_PHD"/>
</dbReference>
<evidence type="ECO:0000259" key="21">
    <source>
        <dbReference type="PROSITE" id="PS51805"/>
    </source>
</evidence>
<keyword evidence="12" id="KW-0408">Iron</keyword>
<evidence type="ECO:0000256" key="13">
    <source>
        <dbReference type="ARBA" id="ARBA00023015"/>
    </source>
</evidence>
<feature type="compositionally biased region" description="Basic residues" evidence="18">
    <location>
        <begin position="396"/>
        <end position="409"/>
    </location>
</feature>
<feature type="compositionally biased region" description="Low complexity" evidence="18">
    <location>
        <begin position="1818"/>
        <end position="1839"/>
    </location>
</feature>
<dbReference type="SUPFAM" id="SSF57903">
    <property type="entry name" value="FYVE/PHD zinc finger"/>
    <property type="match status" value="1"/>
</dbReference>
<keyword evidence="14" id="KW-0804">Transcription</keyword>
<keyword evidence="10" id="KW-0223">Dioxygenase</keyword>
<dbReference type="Pfam" id="PF02375">
    <property type="entry name" value="JmjN"/>
    <property type="match status" value="1"/>
</dbReference>
<evidence type="ECO:0000256" key="18">
    <source>
        <dbReference type="SAM" id="MobiDB-lite"/>
    </source>
</evidence>
<dbReference type="GO" id="GO:0048512">
    <property type="term" value="P:circadian behavior"/>
    <property type="evidence" value="ECO:0007669"/>
    <property type="project" value="UniProtKB-ARBA"/>
</dbReference>
<comment type="subcellular location">
    <subcellularLocation>
        <location evidence="2">Nucleus</location>
    </subcellularLocation>
</comment>
<proteinExistence type="inferred from homology"/>
<evidence type="ECO:0000256" key="3">
    <source>
        <dbReference type="ARBA" id="ARBA00009711"/>
    </source>
</evidence>
<dbReference type="SMART" id="SM00333">
    <property type="entry name" value="TUDOR"/>
    <property type="match status" value="2"/>
</dbReference>
<dbReference type="Pfam" id="PF02373">
    <property type="entry name" value="JmjC"/>
    <property type="match status" value="1"/>
</dbReference>
<dbReference type="InterPro" id="IPR034732">
    <property type="entry name" value="EPHD"/>
</dbReference>
<feature type="region of interest" description="Disordered" evidence="18">
    <location>
        <begin position="389"/>
        <end position="428"/>
    </location>
</feature>
<gene>
    <name evidence="22" type="ORF">TBIB3V08_LOCUS1783</name>
</gene>
<keyword evidence="7" id="KW-0863">Zinc-finger</keyword>
<dbReference type="Gene3D" id="3.10.330.70">
    <property type="match status" value="1"/>
</dbReference>
<dbReference type="PANTHER" id="PTHR10694">
    <property type="entry name" value="LYSINE-SPECIFIC DEMETHYLASE"/>
    <property type="match status" value="1"/>
</dbReference>
<evidence type="ECO:0000256" key="17">
    <source>
        <dbReference type="ARBA" id="ARBA00053408"/>
    </source>
</evidence>
<dbReference type="Gene3D" id="2.60.120.650">
    <property type="entry name" value="Cupin"/>
    <property type="match status" value="1"/>
</dbReference>
<dbReference type="InterPro" id="IPR002999">
    <property type="entry name" value="Tudor"/>
</dbReference>
<feature type="domain" description="PHD-type" evidence="21">
    <location>
        <begin position="2076"/>
        <end position="2186"/>
    </location>
</feature>
<sequence>MPDIVVTARSSLESSLMESMGNTGPGGPKIMVFRPTYDEFKDFSSYVAYMESQGAHKAGLAKVIPPPEWKPRKNGYDIKNIDITIPAPICQVVDGKPGLYTQINVQKKSMTVQEYHDLAVSSKYQTPNHFDYEDLERTYWKKIMYGSPIYGADVSGSLTDKNVNVWNINHLGTILDYVNEDYGISIDGVNTAYLYFGMWKTTFAWHTEDMDLYSINFLHFGAPKTWYAIPPEHGRRFERLANGFFPEAYKACPAFLRHKMSLISPQVMKKYSIPYNRITQEAGEIMITFPYGYHAGFNHGFNCAESTNFATPRWVEYGKRASQCLCRGDMVKISMDTFVKRFQPDRYHLWLQGKDIGAHPEEPSRHYAAPPPSQRDVLVNKNNTELPQSFLEAPKKNPKRHPIHKKKGRGSSARSSQDAGSSSDDIPNDVQQVLEEIDMEEEEQPDENTLEALGDIWLKAGELGKFVKSYDEEKKLLENYLYSKRKDKKRKSKKEDKEDKELWSPRSKRVKTEETRVTVSIKEEIEAVKSPSLGGDLGAMVTPAAAMRSLRKGCKKKSVKNLRDYRREKKTKSITKKHVQPCDIPQSQGESNLDPEEHIVMKSPTSVMRSNNLHFKMNPSGSKYMEEYLKFMGVPNLSKPNTSKTAPAPPQRLGMPKLVTSPMKVAAIKINTKEGRIVSTYGTNIVLTEEMAPSNMTSAFGTSLPLKLTSKETIQTNYKPDYSKVKINRTNAKNNFEKSQDIQNYSTFKPKSVSSTAQPTGSNSTQESDEILSAVGCLLQLRKQSDSKKPTLSVEDNASVKRVSQLLKSYGSQVSIASVERINNKVVEADSAKSLKPQISKCVPKAAPIKLENNEIDSILAKSLSGQKNISLVQNVDSMVKSQMAHKNVVLLNWTGQAKSGHEGVLSGKNKILMNQIHISPIVTETMKTVTQPVKMSTIPSGITKYDVNKSAISPAMIKSELKKTATSSLGVKFESKNTAVSHLAVKSLAKNTAVSLLAVKSDVKNTVASPLAVRSEEKNTASSHISVKSEEKNIAISHLALKTEENSTILHQDVKTEENSTILHQDVKTEENSTILHQDVKSEENNTISPLEVKSEDSKTISLLAVKSEDNKTILPLAVKSEVNKTILPLAVKSEEKITVGSPISVKSEEENTVGSAISVKSEEENTVGSAISMKSEEENTFGSAISVKSEEENTASSPILVKSEEENTASSPILVKSEEQIPFSLEAVTSRVKSFSPEFVKYEVKKNNTSPEAVNSEIFPAPLKYEGKKTVNLPSKGKSEVKTSLNSPVILKSEGENIVTSFAKEKSEQCKKDSSQPLRPQISISQLNTGPKLKECVAAKIKQTFTSLTSPAPSSEAILHIKTDKEDNFAAPTSASSETNHGIQKPVDSSAPKVVTRSVGILKQAGKNERTSKVRTLKFKQGHHTILDSKLPKNRRKTTTMKRILPHSGTISVDHRSSSNQVVSAKKGLSNIDLQEALESCVSSLVFKEDSAPPPQTEEVLTLYGEGNRSARIPSSDLGSSPSSVSADSDDAPSQRSPPLLENMATNDLSKGFKCPNMLQVSHPLTSQCASLGTVAFKSETTSQGLPLSAAMSLSELCKTSVSPSNLTSKLTTPLQVPKLPKLIPTSQLKVEEPLSKSLTKISSPQRPVGQASQKMIEFTKQITTLQSQTKQLSSSPSKARVTTLSKTSIAVSSPPIKSTTSMQTTGSTLTQLQEQFKQISGANSQVSLIQLPARPSLLKKQQNHTTSPPVLHPEPPVFSSSHQTSGSKSSANVLPQSFRHPPKLTVAPNMRTIKAQMRKCLIKLNRTPAKQPVTPAHLRPRSSPASSPMLPASTSAQPRRKPQSKTLAPAHLEEVERQPFSTNSQVKVPGISSQSSCLEDSIQEGPSQSEQFKAQINLTSPPCNDYKDTPPVLELVTEPHHDHAQPPHLSPEILSGRGYGHLRELLASSVHDLVVERAFNDYWSSKAPFCSLCSVFSAQNGSIGAMPTNWKFTNPSEKPQSSPVWLSSNHFPTHGQSKQVDQPSQSSPNHCEGSSLLTCQDCQMCVHASCYGITLRWSSKDWRCDKCRAGMYQASCCLCSVRGGALKRTTNGCWAHLLCSLMIPGISFRDIKGKEPISVLHVDTSHKNMVCVFCSTSVGACVHCSEPLCRTVFHAPCGLVSGAQFELVWSDTTSIRVKCPAHRHNTNKVSVVAVKQVVWARHKNGRYYKGTVSNIADILFYMVAFDDGSFSNDLYPHDIKNYSCEQEGPPSVGAAVRVLWTDGKMYCGHFQGTTNTVMYTVDFEDSSQLVLKREAIYSLDQYLPKKVVGRQSTATPMRHQDHLVGPSELSSRQRPHRGSNPKYHNSDFVGGDEDLEMDK</sequence>
<dbReference type="SMART" id="SM00545">
    <property type="entry name" value="JmjN"/>
    <property type="match status" value="1"/>
</dbReference>
<feature type="region of interest" description="Disordered" evidence="18">
    <location>
        <begin position="1372"/>
        <end position="1393"/>
    </location>
</feature>
<evidence type="ECO:0000256" key="14">
    <source>
        <dbReference type="ARBA" id="ARBA00023163"/>
    </source>
</evidence>
<dbReference type="GO" id="GO:0140684">
    <property type="term" value="F:histone H3K9me2/H3K9me3 demethylase activity"/>
    <property type="evidence" value="ECO:0007669"/>
    <property type="project" value="UniProtKB-EC"/>
</dbReference>
<feature type="region of interest" description="Disordered" evidence="18">
    <location>
        <begin position="1742"/>
        <end position="1787"/>
    </location>
</feature>
<keyword evidence="5" id="KW-0479">Metal-binding</keyword>
<feature type="compositionally biased region" description="Polar residues" evidence="18">
    <location>
        <begin position="1862"/>
        <end position="1881"/>
    </location>
</feature>
<evidence type="ECO:0000256" key="1">
    <source>
        <dbReference type="ARBA" id="ARBA00001954"/>
    </source>
</evidence>
<dbReference type="Gene3D" id="2.30.30.140">
    <property type="match status" value="1"/>
</dbReference>
<dbReference type="EC" id="1.14.11.66" evidence="4"/>
<comment type="catalytic activity">
    <reaction evidence="16">
        <text>N(6),N(6),N(6)-trimethyl-L-lysyl(9)-[histone H3] + 2 2-oxoglutarate + 2 O2 = N(6)-methyl-L-lysyl(9)-[histone H3] + 2 formaldehyde + 2 succinate + 2 CO2</text>
        <dbReference type="Rhea" id="RHEA:60200"/>
        <dbReference type="Rhea" id="RHEA-COMP:15538"/>
        <dbReference type="Rhea" id="RHEA-COMP:15542"/>
        <dbReference type="ChEBI" id="CHEBI:15379"/>
        <dbReference type="ChEBI" id="CHEBI:16526"/>
        <dbReference type="ChEBI" id="CHEBI:16810"/>
        <dbReference type="ChEBI" id="CHEBI:16842"/>
        <dbReference type="ChEBI" id="CHEBI:30031"/>
        <dbReference type="ChEBI" id="CHEBI:61929"/>
        <dbReference type="ChEBI" id="CHEBI:61961"/>
        <dbReference type="EC" id="1.14.11.66"/>
    </reaction>
</comment>
<dbReference type="SMART" id="SM00558">
    <property type="entry name" value="JmjC"/>
    <property type="match status" value="1"/>
</dbReference>
<evidence type="ECO:0000256" key="2">
    <source>
        <dbReference type="ARBA" id="ARBA00004123"/>
    </source>
</evidence>
<feature type="domain" description="JmjC" evidence="20">
    <location>
        <begin position="160"/>
        <end position="326"/>
    </location>
</feature>
<dbReference type="Pfam" id="PF13832">
    <property type="entry name" value="zf-HC5HC2H_2"/>
    <property type="match status" value="1"/>
</dbReference>
<feature type="region of interest" description="Disordered" evidence="18">
    <location>
        <begin position="1510"/>
        <end position="1544"/>
    </location>
</feature>
<reference evidence="22" key="1">
    <citation type="submission" date="2020-11" db="EMBL/GenBank/DDBJ databases">
        <authorList>
            <person name="Tran Van P."/>
        </authorList>
    </citation>
    <scope>NUCLEOTIDE SEQUENCE</scope>
</reference>
<feature type="compositionally biased region" description="Polar residues" evidence="18">
    <location>
        <begin position="1742"/>
        <end position="1751"/>
    </location>
</feature>
<dbReference type="GO" id="GO:0140681">
    <property type="term" value="F:histone H3K36me2/H3K36me3 demethylase activity"/>
    <property type="evidence" value="ECO:0007669"/>
    <property type="project" value="UniProtKB-ARBA"/>
</dbReference>
<keyword evidence="6" id="KW-0677">Repeat</keyword>
<dbReference type="SUPFAM" id="SSF63748">
    <property type="entry name" value="Tudor/PWWP/MBT"/>
    <property type="match status" value="2"/>
</dbReference>
<evidence type="ECO:0000256" key="7">
    <source>
        <dbReference type="ARBA" id="ARBA00022771"/>
    </source>
</evidence>
<evidence type="ECO:0000256" key="10">
    <source>
        <dbReference type="ARBA" id="ARBA00022964"/>
    </source>
</evidence>
<evidence type="ECO:0000256" key="6">
    <source>
        <dbReference type="ARBA" id="ARBA00022737"/>
    </source>
</evidence>
<evidence type="ECO:0000259" key="19">
    <source>
        <dbReference type="PROSITE" id="PS51183"/>
    </source>
</evidence>
<feature type="region of interest" description="Disordered" evidence="18">
    <location>
        <begin position="571"/>
        <end position="592"/>
    </location>
</feature>
<dbReference type="FunFam" id="3.10.330.70:FF:000001">
    <property type="entry name" value="Putative lysine-specific demethylase 4a"/>
    <property type="match status" value="1"/>
</dbReference>
<dbReference type="Gene3D" id="3.30.40.10">
    <property type="entry name" value="Zinc/RING finger domain, C3HC4 (zinc finger)"/>
    <property type="match status" value="2"/>
</dbReference>